<reference evidence="1 2" key="1">
    <citation type="submission" date="2019-08" db="EMBL/GenBank/DDBJ databases">
        <title>Deep-cultivation of Planctomycetes and their phenomic and genomic characterization uncovers novel biology.</title>
        <authorList>
            <person name="Wiegand S."/>
            <person name="Jogler M."/>
            <person name="Boedeker C."/>
            <person name="Pinto D."/>
            <person name="Vollmers J."/>
            <person name="Rivas-Marin E."/>
            <person name="Kohn T."/>
            <person name="Peeters S.H."/>
            <person name="Heuer A."/>
            <person name="Rast P."/>
            <person name="Oberbeckmann S."/>
            <person name="Bunk B."/>
            <person name="Jeske O."/>
            <person name="Meyerdierks A."/>
            <person name="Storesund J.E."/>
            <person name="Kallscheuer N."/>
            <person name="Luecker S."/>
            <person name="Lage O.M."/>
            <person name="Pohl T."/>
            <person name="Merkel B.J."/>
            <person name="Hornburger P."/>
            <person name="Mueller R.-W."/>
            <person name="Bruemmer F."/>
            <person name="Labrenz M."/>
            <person name="Spormann A.M."/>
            <person name="Op den Camp H."/>
            <person name="Overmann J."/>
            <person name="Amann R."/>
            <person name="Jetten M.S.M."/>
            <person name="Mascher T."/>
            <person name="Medema M.H."/>
            <person name="Devos D.P."/>
            <person name="Kaster A.-K."/>
            <person name="Ovreas L."/>
            <person name="Rohde M."/>
            <person name="Galperin M.Y."/>
            <person name="Jogler C."/>
        </authorList>
    </citation>
    <scope>NUCLEOTIDE SEQUENCE [LARGE SCALE GENOMIC DNA]</scope>
    <source>
        <strain evidence="1 2">UC8</strain>
    </source>
</reference>
<dbReference type="KEGG" id="rul:UC8_56450"/>
<name>A0A5B9QX14_9BACT</name>
<dbReference type="Proteomes" id="UP000325286">
    <property type="component" value="Chromosome"/>
</dbReference>
<gene>
    <name evidence="1" type="ORF">UC8_56450</name>
</gene>
<protein>
    <submittedName>
        <fullName evidence="1">Uncharacterized protein</fullName>
    </submittedName>
</protein>
<dbReference type="AlphaFoldDB" id="A0A5B9QX14"/>
<dbReference type="EMBL" id="CP042914">
    <property type="protein sequence ID" value="QEG43594.1"/>
    <property type="molecule type" value="Genomic_DNA"/>
</dbReference>
<keyword evidence="2" id="KW-1185">Reference proteome</keyword>
<evidence type="ECO:0000313" key="1">
    <source>
        <dbReference type="EMBL" id="QEG43594.1"/>
    </source>
</evidence>
<organism evidence="1 2">
    <name type="scientific">Roseimaritima ulvae</name>
    <dbReference type="NCBI Taxonomy" id="980254"/>
    <lineage>
        <taxon>Bacteria</taxon>
        <taxon>Pseudomonadati</taxon>
        <taxon>Planctomycetota</taxon>
        <taxon>Planctomycetia</taxon>
        <taxon>Pirellulales</taxon>
        <taxon>Pirellulaceae</taxon>
        <taxon>Roseimaritima</taxon>
    </lineage>
</organism>
<evidence type="ECO:0000313" key="2">
    <source>
        <dbReference type="Proteomes" id="UP000325286"/>
    </source>
</evidence>
<sequence>MLLDEMSYLRGCRLLRQHLILETGLILTLDKALVTAELNLLYPFG</sequence>
<accession>A0A5B9QX14</accession>
<proteinExistence type="predicted"/>